<keyword evidence="7" id="KW-1185">Reference proteome</keyword>
<evidence type="ECO:0000259" key="5">
    <source>
        <dbReference type="PROSITE" id="PS50932"/>
    </source>
</evidence>
<evidence type="ECO:0000313" key="7">
    <source>
        <dbReference type="Proteomes" id="UP000460272"/>
    </source>
</evidence>
<dbReference type="CDD" id="cd01392">
    <property type="entry name" value="HTH_LacI"/>
    <property type="match status" value="1"/>
</dbReference>
<dbReference type="PROSITE" id="PS00356">
    <property type="entry name" value="HTH_LACI_1"/>
    <property type="match status" value="1"/>
</dbReference>
<keyword evidence="2" id="KW-0238">DNA-binding</keyword>
<evidence type="ECO:0000256" key="4">
    <source>
        <dbReference type="SAM" id="MobiDB-lite"/>
    </source>
</evidence>
<evidence type="ECO:0000256" key="1">
    <source>
        <dbReference type="ARBA" id="ARBA00023015"/>
    </source>
</evidence>
<dbReference type="Pfam" id="PF00356">
    <property type="entry name" value="LacI"/>
    <property type="match status" value="1"/>
</dbReference>
<dbReference type="InterPro" id="IPR010982">
    <property type="entry name" value="Lambda_DNA-bd_dom_sf"/>
</dbReference>
<dbReference type="SUPFAM" id="SSF47413">
    <property type="entry name" value="lambda repressor-like DNA-binding domains"/>
    <property type="match status" value="1"/>
</dbReference>
<comment type="caution">
    <text evidence="6">The sequence shown here is derived from an EMBL/GenBank/DDBJ whole genome shotgun (WGS) entry which is preliminary data.</text>
</comment>
<dbReference type="OrthoDB" id="9785139at2"/>
<dbReference type="EMBL" id="RPFW01000001">
    <property type="protein sequence ID" value="TVZ06332.1"/>
    <property type="molecule type" value="Genomic_DNA"/>
</dbReference>
<proteinExistence type="predicted"/>
<reference evidence="6 7" key="1">
    <citation type="submission" date="2018-11" db="EMBL/GenBank/DDBJ databases">
        <title>Trebonia kvetii gen.nov., sp.nov., a novel acidophilic actinobacterium, and proposal of the new actinobacterial family Treboniaceae fam. nov.</title>
        <authorList>
            <person name="Rapoport D."/>
            <person name="Sagova-Mareckova M."/>
            <person name="Sedlacek I."/>
            <person name="Provaznik J."/>
            <person name="Kralova S."/>
            <person name="Pavlinic D."/>
            <person name="Benes V."/>
            <person name="Kopecky J."/>
        </authorList>
    </citation>
    <scope>NUCLEOTIDE SEQUENCE [LARGE SCALE GENOMIC DNA]</scope>
    <source>
        <strain evidence="6 7">15Tr583</strain>
    </source>
</reference>
<dbReference type="SMART" id="SM00354">
    <property type="entry name" value="HTH_LACI"/>
    <property type="match status" value="1"/>
</dbReference>
<dbReference type="AlphaFoldDB" id="A0A6P2C4I2"/>
<dbReference type="SUPFAM" id="SSF53822">
    <property type="entry name" value="Periplasmic binding protein-like I"/>
    <property type="match status" value="1"/>
</dbReference>
<name>A0A6P2C4I2_9ACTN</name>
<organism evidence="6 7">
    <name type="scientific">Trebonia kvetii</name>
    <dbReference type="NCBI Taxonomy" id="2480626"/>
    <lineage>
        <taxon>Bacteria</taxon>
        <taxon>Bacillati</taxon>
        <taxon>Actinomycetota</taxon>
        <taxon>Actinomycetes</taxon>
        <taxon>Streptosporangiales</taxon>
        <taxon>Treboniaceae</taxon>
        <taxon>Trebonia</taxon>
    </lineage>
</organism>
<dbReference type="Gene3D" id="3.40.50.2300">
    <property type="match status" value="2"/>
</dbReference>
<dbReference type="InterPro" id="IPR000843">
    <property type="entry name" value="HTH_LacI"/>
</dbReference>
<dbReference type="GO" id="GO:0000976">
    <property type="term" value="F:transcription cis-regulatory region binding"/>
    <property type="evidence" value="ECO:0007669"/>
    <property type="project" value="TreeGrafter"/>
</dbReference>
<feature type="domain" description="HTH lacI-type" evidence="5">
    <location>
        <begin position="7"/>
        <end position="61"/>
    </location>
</feature>
<dbReference type="RefSeq" id="WP_145851087.1">
    <property type="nucleotide sequence ID" value="NZ_RPFW01000001.1"/>
</dbReference>
<dbReference type="Gene3D" id="1.10.260.40">
    <property type="entry name" value="lambda repressor-like DNA-binding domains"/>
    <property type="match status" value="1"/>
</dbReference>
<keyword evidence="1" id="KW-0805">Transcription regulation</keyword>
<dbReference type="PANTHER" id="PTHR30146">
    <property type="entry name" value="LACI-RELATED TRANSCRIPTIONAL REPRESSOR"/>
    <property type="match status" value="1"/>
</dbReference>
<dbReference type="InterPro" id="IPR046335">
    <property type="entry name" value="LacI/GalR-like_sensor"/>
</dbReference>
<keyword evidence="3" id="KW-0804">Transcription</keyword>
<sequence length="360" mass="37541">MSREQPASILDVARAAGVSGMTVSRVLNGQPNVRAATRTRVLAAVEELHFRPSRVARALSTKRSRTIGLLVAAGEHYGPASCVSAVEDAARQRGYYTTVARLGADSPDALAAAVGDLLDQDVEGIAVVSPRAGVMSGLAPLTGGVPVVAAQSGHERGARMMMRYLIGQGHRRILHVAGPPDWDEAHARLMVYESELLLAGLPVLPPVFGDWTAESGYAAGHLLLWGRPGTQAGPGFTAAFSANDQMALGLIHALREAGLDVPGDVSVAGFDDIPEAAHFWPPLTTVRQHFGEAGRNCIALLIDAIGEIGNPDAAAPAPGAAGPQLMVRNSVAAMSPASEAGAPVHTWPQAGRRQRRTDVA</sequence>
<dbReference type="Proteomes" id="UP000460272">
    <property type="component" value="Unassembled WGS sequence"/>
</dbReference>
<gene>
    <name evidence="6" type="ORF">EAS64_02570</name>
</gene>
<dbReference type="InterPro" id="IPR028082">
    <property type="entry name" value="Peripla_BP_I"/>
</dbReference>
<dbReference type="PROSITE" id="PS50932">
    <property type="entry name" value="HTH_LACI_2"/>
    <property type="match status" value="1"/>
</dbReference>
<dbReference type="GO" id="GO:0003700">
    <property type="term" value="F:DNA-binding transcription factor activity"/>
    <property type="evidence" value="ECO:0007669"/>
    <property type="project" value="TreeGrafter"/>
</dbReference>
<dbReference type="PANTHER" id="PTHR30146:SF109">
    <property type="entry name" value="HTH-TYPE TRANSCRIPTIONAL REGULATOR GALS"/>
    <property type="match status" value="1"/>
</dbReference>
<evidence type="ECO:0000256" key="3">
    <source>
        <dbReference type="ARBA" id="ARBA00023163"/>
    </source>
</evidence>
<dbReference type="CDD" id="cd01574">
    <property type="entry name" value="PBP1_LacI"/>
    <property type="match status" value="1"/>
</dbReference>
<evidence type="ECO:0000313" key="6">
    <source>
        <dbReference type="EMBL" id="TVZ06332.1"/>
    </source>
</evidence>
<accession>A0A6P2C4I2</accession>
<feature type="region of interest" description="Disordered" evidence="4">
    <location>
        <begin position="337"/>
        <end position="360"/>
    </location>
</feature>
<protein>
    <submittedName>
        <fullName evidence="6">LacI family transcriptional regulator</fullName>
    </submittedName>
</protein>
<evidence type="ECO:0000256" key="2">
    <source>
        <dbReference type="ARBA" id="ARBA00023125"/>
    </source>
</evidence>
<dbReference type="Pfam" id="PF13377">
    <property type="entry name" value="Peripla_BP_3"/>
    <property type="match status" value="1"/>
</dbReference>